<protein>
    <recommendedName>
        <fullName evidence="3">Mannose-6-phosphate isomerase</fullName>
        <ecNumber evidence="3">5.3.1.8</ecNumber>
    </recommendedName>
</protein>
<evidence type="ECO:0000256" key="4">
    <source>
        <dbReference type="PIRSR" id="PIRSR036894-1"/>
    </source>
</evidence>
<accession>A0A0E1XIN3</accession>
<comment type="cofactor">
    <cofactor evidence="4">
        <name>Zn(2+)</name>
        <dbReference type="ChEBI" id="CHEBI:29105"/>
    </cofactor>
    <text evidence="4">Binds 1 zinc ion per subunit.</text>
</comment>
<gene>
    <name evidence="8" type="primary">manA</name>
    <name evidence="8" type="ORF">HMPREF0769_11014</name>
</gene>
<name>A0A0E1XIN3_STAAU</name>
<feature type="active site" evidence="5">
    <location>
        <position position="215"/>
    </location>
</feature>
<dbReference type="Proteomes" id="UP000003455">
    <property type="component" value="Chromosome"/>
</dbReference>
<dbReference type="PANTHER" id="PTHR42742:SF3">
    <property type="entry name" value="FRUCTOKINASE"/>
    <property type="match status" value="1"/>
</dbReference>
<dbReference type="SUPFAM" id="SSF51182">
    <property type="entry name" value="RmlC-like cupins"/>
    <property type="match status" value="1"/>
</dbReference>
<dbReference type="Pfam" id="PF21621">
    <property type="entry name" value="MPI_cupin_dom"/>
    <property type="match status" value="1"/>
</dbReference>
<dbReference type="HOGENOM" id="CLU_020529_0_0_9"/>
<feature type="domain" description="Phosphomannose isomerase type I catalytic" evidence="6">
    <location>
        <begin position="30"/>
        <end position="126"/>
    </location>
</feature>
<evidence type="ECO:0000256" key="3">
    <source>
        <dbReference type="PIRNR" id="PIRNR036894"/>
    </source>
</evidence>
<dbReference type="InterPro" id="IPR051804">
    <property type="entry name" value="Carb_Metab_Reg_Kinase/Isom"/>
</dbReference>
<dbReference type="EC" id="5.3.1.8" evidence="3"/>
<sequence>MRTKSKYNGTTTSEFYCLLNHNGGATMPLFLQPILKTKLWGGQRLSEFGYQLDNDTTGECWCVSAHPNGTSEIINGPYQGQTLDRIWSEHRELFGDFPSKDFPLLTKIVDARESLSIHVHPDNSYAFEHENGQYGKSECWYIIDAEEDAEIVIGTLAESREEVANHVQHGTIESILRYIKVKPGEFYFIPAGTVHTISSGILAYETMQSSDITYRLYDFNRQDNQYNGRPLNIEKALDVIQYNAPLPNILPESEIIENHKCTHIVSNDFFTLVKWEISGTLNYMKPREFCLVTVLEGEGQMIVDGEIFKLTTGTNFILTSEDLDSVFEGDFTLMISYV</sequence>
<keyword evidence="3 8" id="KW-0413">Isomerase</keyword>
<dbReference type="EMBL" id="ACJA02000002">
    <property type="protein sequence ID" value="EFH95631.1"/>
    <property type="molecule type" value="Genomic_DNA"/>
</dbReference>
<keyword evidence="2 3" id="KW-0862">Zinc</keyword>
<dbReference type="InterPro" id="IPR046457">
    <property type="entry name" value="PMI_typeI_cat"/>
</dbReference>
<dbReference type="PIRSF" id="PIRSF036894">
    <property type="entry name" value="PMI_Firm_short"/>
    <property type="match status" value="1"/>
</dbReference>
<dbReference type="InterPro" id="IPR014710">
    <property type="entry name" value="RmlC-like_jellyroll"/>
</dbReference>
<dbReference type="AlphaFoldDB" id="A0A0E1XIN3"/>
<dbReference type="GO" id="GO:0004476">
    <property type="term" value="F:mannose-6-phosphate isomerase activity"/>
    <property type="evidence" value="ECO:0007669"/>
    <property type="project" value="UniProtKB-UniRule"/>
</dbReference>
<feature type="binding site" evidence="4">
    <location>
        <position position="138"/>
    </location>
    <ligand>
        <name>Zn(2+)</name>
        <dbReference type="ChEBI" id="CHEBI:29105"/>
    </ligand>
</feature>
<dbReference type="GO" id="GO:0008270">
    <property type="term" value="F:zinc ion binding"/>
    <property type="evidence" value="ECO:0007669"/>
    <property type="project" value="UniProtKB-UniRule"/>
</dbReference>
<comment type="similarity">
    <text evidence="3">Belongs to the mannose-6-phosphate isomerase type 1 family.</text>
</comment>
<evidence type="ECO:0000259" key="7">
    <source>
        <dbReference type="Pfam" id="PF21621"/>
    </source>
</evidence>
<reference evidence="8" key="1">
    <citation type="submission" date="2010-05" db="EMBL/GenBank/DDBJ databases">
        <authorList>
            <person name="Muzny D."/>
            <person name="Qin X."/>
            <person name="Buhay C."/>
            <person name="Dugan-Rocha S."/>
            <person name="Ding Y."/>
            <person name="Chen G."/>
            <person name="Hawes A."/>
            <person name="Holder M."/>
            <person name="Jhangiani S."/>
            <person name="Johnson A."/>
            <person name="Khan Z."/>
            <person name="Li Z."/>
            <person name="Liu W."/>
            <person name="Liu X."/>
            <person name="Perez L."/>
            <person name="Shen H."/>
            <person name="Wang Q."/>
            <person name="Watt J."/>
            <person name="Xi L."/>
            <person name="Xin Y."/>
            <person name="Zhou J."/>
            <person name="Deng J."/>
            <person name="Jiang H."/>
            <person name="Liu Y."/>
            <person name="Qu J."/>
            <person name="Song X.-Z."/>
            <person name="Zhang L."/>
            <person name="Villasana D."/>
            <person name="Johnson A."/>
            <person name="Liu J."/>
            <person name="Liyanage D."/>
            <person name="Lorensuhewa L."/>
            <person name="Robinson T."/>
            <person name="Song A."/>
            <person name="Song B.-B."/>
            <person name="Dinh H."/>
            <person name="Thornton R."/>
            <person name="Coyle M."/>
            <person name="Francisco L."/>
            <person name="Jackson L."/>
            <person name="Javaid M."/>
            <person name="Korchina V."/>
            <person name="Kovar C."/>
            <person name="Mata R."/>
            <person name="Mathew T."/>
            <person name="Ngo R."/>
            <person name="Nguyen L."/>
            <person name="Nguyen N."/>
            <person name="Okwuonu G."/>
            <person name="Ongeri F."/>
            <person name="Pham C."/>
            <person name="Simmons D."/>
            <person name="Wilczek-Boney K."/>
            <person name="Hale W."/>
            <person name="Jakkamsetti A."/>
            <person name="Pham P."/>
            <person name="Ruth R."/>
            <person name="San Lucas F."/>
            <person name="Warren J."/>
            <person name="Zhang J."/>
            <person name="Zhao Z."/>
            <person name="Zhou C."/>
            <person name="Zhu D."/>
            <person name="Lee S."/>
            <person name="Bess C."/>
            <person name="Blankenburg K."/>
            <person name="Forbes L."/>
            <person name="Fu Q."/>
            <person name="Gubbala S."/>
            <person name="Hirani K."/>
            <person name="Jayaseelan J.C."/>
            <person name="Lara F."/>
            <person name="Munidasa M."/>
            <person name="Palculict T."/>
            <person name="Patil S."/>
            <person name="Pu L.-L."/>
            <person name="Saada N."/>
            <person name="Tang L."/>
            <person name="Weissenberger G."/>
            <person name="Zhu Y."/>
            <person name="Hemphill L."/>
            <person name="Shang Y."/>
            <person name="Youmans B."/>
            <person name="Ayvaz T."/>
            <person name="Ross M."/>
            <person name="Santibanez J."/>
            <person name="Aqrawi P."/>
            <person name="Gross S."/>
            <person name="Joshi V."/>
            <person name="Fowler G."/>
            <person name="Nazareth L."/>
            <person name="Reid J."/>
            <person name="Worley K."/>
            <person name="Petrosino J."/>
            <person name="Highlander S."/>
            <person name="Gibbs R."/>
        </authorList>
    </citation>
    <scope>NUCLEOTIDE SEQUENCE [LARGE SCALE GENOMIC DNA]</scope>
    <source>
        <strain evidence="8">MN8</strain>
    </source>
</reference>
<feature type="binding site" evidence="4">
    <location>
        <position position="195"/>
    </location>
    <ligand>
        <name>Zn(2+)</name>
        <dbReference type="ChEBI" id="CHEBI:29105"/>
    </ligand>
</feature>
<feature type="binding site" evidence="4">
    <location>
        <position position="120"/>
    </location>
    <ligand>
        <name>Zn(2+)</name>
        <dbReference type="ChEBI" id="CHEBI:29105"/>
    </ligand>
</feature>
<dbReference type="CDD" id="cd07010">
    <property type="entry name" value="cupin_PMI_type_I_N_bac"/>
    <property type="match status" value="1"/>
</dbReference>
<proteinExistence type="inferred from homology"/>
<evidence type="ECO:0000313" key="8">
    <source>
        <dbReference type="EMBL" id="EFH95631.1"/>
    </source>
</evidence>
<evidence type="ECO:0000259" key="6">
    <source>
        <dbReference type="Pfam" id="PF20511"/>
    </source>
</evidence>
<dbReference type="InterPro" id="IPR049071">
    <property type="entry name" value="MPI_cupin_dom"/>
</dbReference>
<evidence type="ECO:0000256" key="1">
    <source>
        <dbReference type="ARBA" id="ARBA00022723"/>
    </source>
</evidence>
<dbReference type="PANTHER" id="PTHR42742">
    <property type="entry name" value="TRANSCRIPTIONAL REPRESSOR MPRA"/>
    <property type="match status" value="1"/>
</dbReference>
<keyword evidence="1 3" id="KW-0479">Metal-binding</keyword>
<dbReference type="Pfam" id="PF20511">
    <property type="entry name" value="PMI_typeI_cat"/>
    <property type="match status" value="1"/>
</dbReference>
<evidence type="ECO:0000256" key="2">
    <source>
        <dbReference type="ARBA" id="ARBA00022833"/>
    </source>
</evidence>
<dbReference type="InterPro" id="IPR014628">
    <property type="entry name" value="Man6P_isomerase_Firm_short"/>
</dbReference>
<dbReference type="InterPro" id="IPR011051">
    <property type="entry name" value="RmlC_Cupin_sf"/>
</dbReference>
<feature type="domain" description="Mannose-6-phosphate isomerase cupin" evidence="7">
    <location>
        <begin position="262"/>
        <end position="338"/>
    </location>
</feature>
<organism evidence="8">
    <name type="scientific">Staphylococcus aureus subsp. aureus MN8</name>
    <dbReference type="NCBI Taxonomy" id="548470"/>
    <lineage>
        <taxon>Bacteria</taxon>
        <taxon>Bacillati</taxon>
        <taxon>Bacillota</taxon>
        <taxon>Bacilli</taxon>
        <taxon>Bacillales</taxon>
        <taxon>Staphylococcaceae</taxon>
        <taxon>Staphylococcus</taxon>
    </lineage>
</organism>
<dbReference type="Gene3D" id="2.60.120.10">
    <property type="entry name" value="Jelly Rolls"/>
    <property type="match status" value="2"/>
</dbReference>
<comment type="caution">
    <text evidence="8">The sequence shown here is derived from an EMBL/GenBank/DDBJ whole genome shotgun (WGS) entry which is preliminary data.</text>
</comment>
<evidence type="ECO:0000256" key="5">
    <source>
        <dbReference type="PIRSR" id="PIRSR036894-2"/>
    </source>
</evidence>
<comment type="catalytic activity">
    <reaction evidence="3">
        <text>D-mannose 6-phosphate = D-fructose 6-phosphate</text>
        <dbReference type="Rhea" id="RHEA:12356"/>
        <dbReference type="ChEBI" id="CHEBI:58735"/>
        <dbReference type="ChEBI" id="CHEBI:61527"/>
        <dbReference type="EC" id="5.3.1.8"/>
    </reaction>
</comment>
<dbReference type="GO" id="GO:0005975">
    <property type="term" value="P:carbohydrate metabolic process"/>
    <property type="evidence" value="ECO:0007669"/>
    <property type="project" value="UniProtKB-UniRule"/>
</dbReference>
<dbReference type="FunFam" id="2.60.120.10:FF:000196">
    <property type="entry name" value="Mannose-6-phosphate isomerase"/>
    <property type="match status" value="1"/>
</dbReference>